<dbReference type="EMBL" id="JALIRP010000001">
    <property type="protein sequence ID" value="MCJ8010701.1"/>
    <property type="molecule type" value="Genomic_DNA"/>
</dbReference>
<comment type="caution">
    <text evidence="1">The sequence shown here is derived from an EMBL/GenBank/DDBJ whole genome shotgun (WGS) entry which is preliminary data.</text>
</comment>
<sequence>MLGSKFRKKRPAAEPRNLLDMVPILTDRIASVEKNEERVTLLLPRRSWLERQSVQWLKQPATIQIHLDVLGSAVVCRCRGNHTVEEIADEIHRRFGEAAEPLLPRLAKFMEVLEANGLLTWLPEIERKNDGLASQ</sequence>
<reference evidence="1" key="1">
    <citation type="submission" date="2022-04" db="EMBL/GenBank/DDBJ databases">
        <title>Paenibacillus mangrovi sp. nov., a novel endophytic bacterium isolated from bark of Kandelia candel.</title>
        <authorList>
            <person name="Tuo L."/>
        </authorList>
    </citation>
    <scope>NUCLEOTIDE SEQUENCE</scope>
    <source>
        <strain evidence="1">KQZ6P-2</strain>
    </source>
</reference>
<keyword evidence="2" id="KW-1185">Reference proteome</keyword>
<dbReference type="Proteomes" id="UP001139347">
    <property type="component" value="Unassembled WGS sequence"/>
</dbReference>
<dbReference type="InterPro" id="IPR008792">
    <property type="entry name" value="PQQD"/>
</dbReference>
<proteinExistence type="predicted"/>
<gene>
    <name evidence="1" type="ORF">MUG84_02950</name>
</gene>
<dbReference type="AlphaFoldDB" id="A0A9X1WL48"/>
<dbReference type="RefSeq" id="WP_244719526.1">
    <property type="nucleotide sequence ID" value="NZ_JALIRP010000001.1"/>
</dbReference>
<dbReference type="InterPro" id="IPR041881">
    <property type="entry name" value="PqqD_sf"/>
</dbReference>
<name>A0A9X1WL48_9BACL</name>
<dbReference type="Gene3D" id="1.10.10.1150">
    <property type="entry name" value="Coenzyme PQQ synthesis protein D (PqqD)"/>
    <property type="match status" value="1"/>
</dbReference>
<evidence type="ECO:0000313" key="1">
    <source>
        <dbReference type="EMBL" id="MCJ8010701.1"/>
    </source>
</evidence>
<protein>
    <submittedName>
        <fullName evidence="1">PqqD family protein</fullName>
    </submittedName>
</protein>
<evidence type="ECO:0000313" key="2">
    <source>
        <dbReference type="Proteomes" id="UP001139347"/>
    </source>
</evidence>
<accession>A0A9X1WL48</accession>
<organism evidence="1 2">
    <name type="scientific">Paenibacillus mangrovi</name>
    <dbReference type="NCBI Taxonomy" id="2931978"/>
    <lineage>
        <taxon>Bacteria</taxon>
        <taxon>Bacillati</taxon>
        <taxon>Bacillota</taxon>
        <taxon>Bacilli</taxon>
        <taxon>Bacillales</taxon>
        <taxon>Paenibacillaceae</taxon>
        <taxon>Paenibacillus</taxon>
    </lineage>
</organism>
<dbReference type="Pfam" id="PF05402">
    <property type="entry name" value="PqqD"/>
    <property type="match status" value="1"/>
</dbReference>